<sequence>MRNTVVTVNLTESVQPEELRDRTRGQSPVSDSGDDRYKKHKRHKRSRTKERDDVREERKKHKRKHKERRERSRAPEGRTEADGVKTKREAEESPEEYDARLEREEMERLAERRRRELEAIKSRYTVSTPHNETGIRFKGRGRMKYVDPEVRQSR</sequence>
<dbReference type="AlphaFoldDB" id="A0A5C3MRV0"/>
<dbReference type="OrthoDB" id="3269948at2759"/>
<evidence type="ECO:0000313" key="3">
    <source>
        <dbReference type="Proteomes" id="UP000305948"/>
    </source>
</evidence>
<evidence type="ECO:0000256" key="1">
    <source>
        <dbReference type="SAM" id="MobiDB-lite"/>
    </source>
</evidence>
<feature type="compositionally biased region" description="Basic and acidic residues" evidence="1">
    <location>
        <begin position="69"/>
        <end position="104"/>
    </location>
</feature>
<feature type="compositionally biased region" description="Basic residues" evidence="1">
    <location>
        <begin position="58"/>
        <end position="68"/>
    </location>
</feature>
<feature type="compositionally biased region" description="Polar residues" evidence="1">
    <location>
        <begin position="1"/>
        <end position="14"/>
    </location>
</feature>
<gene>
    <name evidence="2" type="ORF">OE88DRAFT_1665378</name>
</gene>
<feature type="compositionally biased region" description="Basic residues" evidence="1">
    <location>
        <begin position="38"/>
        <end position="48"/>
    </location>
</feature>
<protein>
    <submittedName>
        <fullName evidence="2">Uncharacterized protein</fullName>
    </submittedName>
</protein>
<name>A0A5C3MRV0_9AGAM</name>
<reference evidence="2 3" key="1">
    <citation type="journal article" date="2019" name="Nat. Ecol. Evol.">
        <title>Megaphylogeny resolves global patterns of mushroom evolution.</title>
        <authorList>
            <person name="Varga T."/>
            <person name="Krizsan K."/>
            <person name="Foldi C."/>
            <person name="Dima B."/>
            <person name="Sanchez-Garcia M."/>
            <person name="Sanchez-Ramirez S."/>
            <person name="Szollosi G.J."/>
            <person name="Szarkandi J.G."/>
            <person name="Papp V."/>
            <person name="Albert L."/>
            <person name="Andreopoulos W."/>
            <person name="Angelini C."/>
            <person name="Antonin V."/>
            <person name="Barry K.W."/>
            <person name="Bougher N.L."/>
            <person name="Buchanan P."/>
            <person name="Buyck B."/>
            <person name="Bense V."/>
            <person name="Catcheside P."/>
            <person name="Chovatia M."/>
            <person name="Cooper J."/>
            <person name="Damon W."/>
            <person name="Desjardin D."/>
            <person name="Finy P."/>
            <person name="Geml J."/>
            <person name="Haridas S."/>
            <person name="Hughes K."/>
            <person name="Justo A."/>
            <person name="Karasinski D."/>
            <person name="Kautmanova I."/>
            <person name="Kiss B."/>
            <person name="Kocsube S."/>
            <person name="Kotiranta H."/>
            <person name="LaButti K.M."/>
            <person name="Lechner B.E."/>
            <person name="Liimatainen K."/>
            <person name="Lipzen A."/>
            <person name="Lukacs Z."/>
            <person name="Mihaltcheva S."/>
            <person name="Morgado L.N."/>
            <person name="Niskanen T."/>
            <person name="Noordeloos M.E."/>
            <person name="Ohm R.A."/>
            <person name="Ortiz-Santana B."/>
            <person name="Ovrebo C."/>
            <person name="Racz N."/>
            <person name="Riley R."/>
            <person name="Savchenko A."/>
            <person name="Shiryaev A."/>
            <person name="Soop K."/>
            <person name="Spirin V."/>
            <person name="Szebenyi C."/>
            <person name="Tomsovsky M."/>
            <person name="Tulloss R.E."/>
            <person name="Uehling J."/>
            <person name="Grigoriev I.V."/>
            <person name="Vagvolgyi C."/>
            <person name="Papp T."/>
            <person name="Martin F.M."/>
            <person name="Miettinen O."/>
            <person name="Hibbett D.S."/>
            <person name="Nagy L.G."/>
        </authorList>
    </citation>
    <scope>NUCLEOTIDE SEQUENCE [LARGE SCALE GENOMIC DNA]</scope>
    <source>
        <strain evidence="2 3">OMC1185</strain>
    </source>
</reference>
<feature type="region of interest" description="Disordered" evidence="1">
    <location>
        <begin position="1"/>
        <end position="104"/>
    </location>
</feature>
<feature type="region of interest" description="Disordered" evidence="1">
    <location>
        <begin position="124"/>
        <end position="154"/>
    </location>
</feature>
<keyword evidence="3" id="KW-1185">Reference proteome</keyword>
<evidence type="ECO:0000313" key="2">
    <source>
        <dbReference type="EMBL" id="TFK47760.1"/>
    </source>
</evidence>
<dbReference type="Proteomes" id="UP000305948">
    <property type="component" value="Unassembled WGS sequence"/>
</dbReference>
<proteinExistence type="predicted"/>
<accession>A0A5C3MRV0</accession>
<dbReference type="STRING" id="5364.A0A5C3MRV0"/>
<dbReference type="EMBL" id="ML213522">
    <property type="protein sequence ID" value="TFK47760.1"/>
    <property type="molecule type" value="Genomic_DNA"/>
</dbReference>
<organism evidence="2 3">
    <name type="scientific">Heliocybe sulcata</name>
    <dbReference type="NCBI Taxonomy" id="5364"/>
    <lineage>
        <taxon>Eukaryota</taxon>
        <taxon>Fungi</taxon>
        <taxon>Dikarya</taxon>
        <taxon>Basidiomycota</taxon>
        <taxon>Agaricomycotina</taxon>
        <taxon>Agaricomycetes</taxon>
        <taxon>Gloeophyllales</taxon>
        <taxon>Gloeophyllaceae</taxon>
        <taxon>Heliocybe</taxon>
    </lineage>
</organism>
<feature type="compositionally biased region" description="Basic and acidic residues" evidence="1">
    <location>
        <begin position="144"/>
        <end position="154"/>
    </location>
</feature>